<evidence type="ECO:0000313" key="2">
    <source>
        <dbReference type="EMBL" id="TVY27620.1"/>
    </source>
</evidence>
<proteinExistence type="predicted"/>
<protein>
    <submittedName>
        <fullName evidence="2">4-hydroxytryptamine kinase</fullName>
    </submittedName>
</protein>
<dbReference type="Gene3D" id="3.30.200.20">
    <property type="entry name" value="Phosphorylase Kinase, domain 1"/>
    <property type="match status" value="1"/>
</dbReference>
<evidence type="ECO:0000313" key="3">
    <source>
        <dbReference type="Proteomes" id="UP000431533"/>
    </source>
</evidence>
<dbReference type="SUPFAM" id="SSF56112">
    <property type="entry name" value="Protein kinase-like (PK-like)"/>
    <property type="match status" value="1"/>
</dbReference>
<reference evidence="2 3" key="1">
    <citation type="submission" date="2018-05" db="EMBL/GenBank/DDBJ databases">
        <title>Genome sequencing and assembly of the regulated plant pathogen Lachnellula willkommii and related sister species for the development of diagnostic species identification markers.</title>
        <authorList>
            <person name="Giroux E."/>
            <person name="Bilodeau G."/>
        </authorList>
    </citation>
    <scope>NUCLEOTIDE SEQUENCE [LARGE SCALE GENOMIC DNA]</scope>
    <source>
        <strain evidence="2 3">CBS 185.66</strain>
    </source>
</reference>
<keyword evidence="3" id="KW-1185">Reference proteome</keyword>
<comment type="caution">
    <text evidence="2">The sequence shown here is derived from an EMBL/GenBank/DDBJ whole genome shotgun (WGS) entry which is preliminary data.</text>
</comment>
<dbReference type="RefSeq" id="XP_031006408.1">
    <property type="nucleotide sequence ID" value="XM_031148830.1"/>
</dbReference>
<dbReference type="AlphaFoldDB" id="A0A8H8R4L2"/>
<dbReference type="Gene3D" id="3.90.1200.10">
    <property type="match status" value="1"/>
</dbReference>
<feature type="domain" description="Aminoglycoside phosphotransferase" evidence="1">
    <location>
        <begin position="59"/>
        <end position="272"/>
    </location>
</feature>
<accession>A0A8H8R4L2</accession>
<evidence type="ECO:0000259" key="1">
    <source>
        <dbReference type="Pfam" id="PF01636"/>
    </source>
</evidence>
<name>A0A8H8R4L2_9HELO</name>
<dbReference type="Proteomes" id="UP000431533">
    <property type="component" value="Unassembled WGS sequence"/>
</dbReference>
<dbReference type="InterPro" id="IPR011009">
    <property type="entry name" value="Kinase-like_dom_sf"/>
</dbReference>
<organism evidence="2 3">
    <name type="scientific">Lachnellula hyalina</name>
    <dbReference type="NCBI Taxonomy" id="1316788"/>
    <lineage>
        <taxon>Eukaryota</taxon>
        <taxon>Fungi</taxon>
        <taxon>Dikarya</taxon>
        <taxon>Ascomycota</taxon>
        <taxon>Pezizomycotina</taxon>
        <taxon>Leotiomycetes</taxon>
        <taxon>Helotiales</taxon>
        <taxon>Lachnaceae</taxon>
        <taxon>Lachnellula</taxon>
    </lineage>
</organism>
<keyword evidence="2" id="KW-0418">Kinase</keyword>
<dbReference type="InterPro" id="IPR002575">
    <property type="entry name" value="Aminoglycoside_PTrfase"/>
</dbReference>
<dbReference type="GO" id="GO:0016301">
    <property type="term" value="F:kinase activity"/>
    <property type="evidence" value="ECO:0007669"/>
    <property type="project" value="UniProtKB-KW"/>
</dbReference>
<dbReference type="OrthoDB" id="25129at2759"/>
<gene>
    <name evidence="2" type="primary">psiK</name>
    <name evidence="2" type="ORF">LHYA1_G003864</name>
</gene>
<sequence>MATTLSKDEMLDQVQTSLNHGPYACASLTKLSGGTANFVYRGTLIKPLQDGTKSIVIKHTEPYVASHPNFKLASTRCDFEQTILSGLETLSPISYSGITVQTPRLYTFFQETHTQIHTDLPASTELKTYALTHNLTKAQCSRLGPALGLWAKTFHLWGAAEGQLGLREAIKGNVAMKELKYAINYPRLVTTIEAFPHILQASKEVFEAIAKDVRIRLDREEGSLIHGDFWSGNVLLKNAPFPDPEEPLKLFIIDWELSHLSDHAFDLGQMFAELFELKHFKGLDAGVWLIEAFMKGYGKLEEQVAFRTAIHVGAHLICWGSRVQGWGTQEQIEKVVEVGRDFVVKGWEKDRGYFEETLLRPLFV</sequence>
<dbReference type="EMBL" id="QGMH01000045">
    <property type="protein sequence ID" value="TVY27620.1"/>
    <property type="molecule type" value="Genomic_DNA"/>
</dbReference>
<dbReference type="GeneID" id="41984062"/>
<keyword evidence="2" id="KW-0808">Transferase</keyword>
<dbReference type="Pfam" id="PF01636">
    <property type="entry name" value="APH"/>
    <property type="match status" value="1"/>
</dbReference>